<feature type="region of interest" description="Disordered" evidence="1">
    <location>
        <begin position="1"/>
        <end position="86"/>
    </location>
</feature>
<dbReference type="KEGG" id="ssl:SS1G_10862"/>
<feature type="compositionally biased region" description="Basic and acidic residues" evidence="1">
    <location>
        <begin position="39"/>
        <end position="61"/>
    </location>
</feature>
<feature type="region of interest" description="Disordered" evidence="1">
    <location>
        <begin position="105"/>
        <end position="125"/>
    </location>
</feature>
<organism evidence="2 3">
    <name type="scientific">Sclerotinia sclerotiorum (strain ATCC 18683 / 1980 / Ss-1)</name>
    <name type="common">White mold</name>
    <name type="synonym">Whetzelinia sclerotiorum</name>
    <dbReference type="NCBI Taxonomy" id="665079"/>
    <lineage>
        <taxon>Eukaryota</taxon>
        <taxon>Fungi</taxon>
        <taxon>Dikarya</taxon>
        <taxon>Ascomycota</taxon>
        <taxon>Pezizomycotina</taxon>
        <taxon>Leotiomycetes</taxon>
        <taxon>Helotiales</taxon>
        <taxon>Sclerotiniaceae</taxon>
        <taxon>Sclerotinia</taxon>
    </lineage>
</organism>
<keyword evidence="3" id="KW-1185">Reference proteome</keyword>
<accession>A7EZU5</accession>
<dbReference type="AlphaFoldDB" id="A7EZU5"/>
<proteinExistence type="predicted"/>
<feature type="compositionally biased region" description="Acidic residues" evidence="1">
    <location>
        <begin position="22"/>
        <end position="37"/>
    </location>
</feature>
<feature type="compositionally biased region" description="Basic and acidic residues" evidence="1">
    <location>
        <begin position="1"/>
        <end position="12"/>
    </location>
</feature>
<evidence type="ECO:0000313" key="2">
    <source>
        <dbReference type="EMBL" id="EDN94987.1"/>
    </source>
</evidence>
<feature type="compositionally biased region" description="Acidic residues" evidence="1">
    <location>
        <begin position="65"/>
        <end position="74"/>
    </location>
</feature>
<sequence length="125" mass="13855">MDSEAEKKEAEYARYLARASEDETSVSPDEESDDMDSGAEGKEADYARDQAEASEASEDKISVLSDEEREEEYLGDNSPTRRVDDPAFGQGFSWTCCRKTGNAVGCEVSSHRPKLEDSSNKRTKV</sequence>
<protein>
    <submittedName>
        <fullName evidence="2">Uncharacterized protein</fullName>
    </submittedName>
</protein>
<dbReference type="EMBL" id="CH476636">
    <property type="protein sequence ID" value="EDN94987.1"/>
    <property type="molecule type" value="Genomic_DNA"/>
</dbReference>
<gene>
    <name evidence="2" type="ORF">SS1G_10862</name>
</gene>
<dbReference type="RefSeq" id="XP_001588415.1">
    <property type="nucleotide sequence ID" value="XM_001588365.1"/>
</dbReference>
<dbReference type="InParanoid" id="A7EZU5"/>
<name>A7EZU5_SCLS1</name>
<dbReference type="GeneID" id="5484303"/>
<feature type="compositionally biased region" description="Basic and acidic residues" evidence="1">
    <location>
        <begin position="109"/>
        <end position="125"/>
    </location>
</feature>
<evidence type="ECO:0000256" key="1">
    <source>
        <dbReference type="SAM" id="MobiDB-lite"/>
    </source>
</evidence>
<reference evidence="3" key="1">
    <citation type="journal article" date="2011" name="PLoS Genet.">
        <title>Genomic analysis of the necrotrophic fungal pathogens Sclerotinia sclerotiorum and Botrytis cinerea.</title>
        <authorList>
            <person name="Amselem J."/>
            <person name="Cuomo C.A."/>
            <person name="van Kan J.A."/>
            <person name="Viaud M."/>
            <person name="Benito E.P."/>
            <person name="Couloux A."/>
            <person name="Coutinho P.M."/>
            <person name="de Vries R.P."/>
            <person name="Dyer P.S."/>
            <person name="Fillinger S."/>
            <person name="Fournier E."/>
            <person name="Gout L."/>
            <person name="Hahn M."/>
            <person name="Kohn L."/>
            <person name="Lapalu N."/>
            <person name="Plummer K.M."/>
            <person name="Pradier J.M."/>
            <person name="Quevillon E."/>
            <person name="Sharon A."/>
            <person name="Simon A."/>
            <person name="ten Have A."/>
            <person name="Tudzynski B."/>
            <person name="Tudzynski P."/>
            <person name="Wincker P."/>
            <person name="Andrew M."/>
            <person name="Anthouard V."/>
            <person name="Beever R.E."/>
            <person name="Beffa R."/>
            <person name="Benoit I."/>
            <person name="Bouzid O."/>
            <person name="Brault B."/>
            <person name="Chen Z."/>
            <person name="Choquer M."/>
            <person name="Collemare J."/>
            <person name="Cotton P."/>
            <person name="Danchin E.G."/>
            <person name="Da Silva C."/>
            <person name="Gautier A."/>
            <person name="Giraud C."/>
            <person name="Giraud T."/>
            <person name="Gonzalez C."/>
            <person name="Grossetete S."/>
            <person name="Guldener U."/>
            <person name="Henrissat B."/>
            <person name="Howlett B.J."/>
            <person name="Kodira C."/>
            <person name="Kretschmer M."/>
            <person name="Lappartient A."/>
            <person name="Leroch M."/>
            <person name="Levis C."/>
            <person name="Mauceli E."/>
            <person name="Neuveglise C."/>
            <person name="Oeser B."/>
            <person name="Pearson M."/>
            <person name="Poulain J."/>
            <person name="Poussereau N."/>
            <person name="Quesneville H."/>
            <person name="Rascle C."/>
            <person name="Schumacher J."/>
            <person name="Segurens B."/>
            <person name="Sexton A."/>
            <person name="Silva E."/>
            <person name="Sirven C."/>
            <person name="Soanes D.M."/>
            <person name="Talbot N.J."/>
            <person name="Templeton M."/>
            <person name="Yandava C."/>
            <person name="Yarden O."/>
            <person name="Zeng Q."/>
            <person name="Rollins J.A."/>
            <person name="Lebrun M.H."/>
            <person name="Dickman M."/>
        </authorList>
    </citation>
    <scope>NUCLEOTIDE SEQUENCE [LARGE SCALE GENOMIC DNA]</scope>
    <source>
        <strain evidence="3">ATCC 18683 / 1980 / Ss-1</strain>
    </source>
</reference>
<evidence type="ECO:0000313" key="3">
    <source>
        <dbReference type="Proteomes" id="UP000001312"/>
    </source>
</evidence>
<dbReference type="Proteomes" id="UP000001312">
    <property type="component" value="Unassembled WGS sequence"/>
</dbReference>